<organism evidence="1">
    <name type="scientific">bioreactor metagenome</name>
    <dbReference type="NCBI Taxonomy" id="1076179"/>
    <lineage>
        <taxon>unclassified sequences</taxon>
        <taxon>metagenomes</taxon>
        <taxon>ecological metagenomes</taxon>
    </lineage>
</organism>
<comment type="caution">
    <text evidence="1">The sequence shown here is derived from an EMBL/GenBank/DDBJ whole genome shotgun (WGS) entry which is preliminary data.</text>
</comment>
<name>A0A644YAG6_9ZZZZ</name>
<dbReference type="EMBL" id="VSSQ01004507">
    <property type="protein sequence ID" value="MPM25480.1"/>
    <property type="molecule type" value="Genomic_DNA"/>
</dbReference>
<reference evidence="1" key="1">
    <citation type="submission" date="2019-08" db="EMBL/GenBank/DDBJ databases">
        <authorList>
            <person name="Kucharzyk K."/>
            <person name="Murdoch R.W."/>
            <person name="Higgins S."/>
            <person name="Loffler F."/>
        </authorList>
    </citation>
    <scope>NUCLEOTIDE SEQUENCE</scope>
</reference>
<protein>
    <submittedName>
        <fullName evidence="1">Uncharacterized protein</fullName>
    </submittedName>
</protein>
<gene>
    <name evidence="1" type="ORF">SDC9_71974</name>
</gene>
<accession>A0A644YAG6</accession>
<dbReference type="AlphaFoldDB" id="A0A644YAG6"/>
<sequence>MNEVRCGKKADSHRIDMAAHEGGDAGTFTVELHLVEFHAVDLLDHGGGHVGQASGAGGAHGDGLAGSGGLDELPVRGIGRILGDDHHAHVGHHEEDRLELVVVDLGKAGDLVEVRVLRAEENAVAVGGLVCHEGSGDGSRGTGAVLQDDGLSKMLLGDGDDGPGHVVHGASGAPHDVPLDVLFRVGTEGSPSQNTYRKQRNSEFSHETFLPYFSFLSSPAGENYSRPLHLL</sequence>
<proteinExistence type="predicted"/>
<evidence type="ECO:0000313" key="1">
    <source>
        <dbReference type="EMBL" id="MPM25480.1"/>
    </source>
</evidence>